<organism evidence="1">
    <name type="scientific">Tanacetum cinerariifolium</name>
    <name type="common">Dalmatian daisy</name>
    <name type="synonym">Chrysanthemum cinerariifolium</name>
    <dbReference type="NCBI Taxonomy" id="118510"/>
    <lineage>
        <taxon>Eukaryota</taxon>
        <taxon>Viridiplantae</taxon>
        <taxon>Streptophyta</taxon>
        <taxon>Embryophyta</taxon>
        <taxon>Tracheophyta</taxon>
        <taxon>Spermatophyta</taxon>
        <taxon>Magnoliopsida</taxon>
        <taxon>eudicotyledons</taxon>
        <taxon>Gunneridae</taxon>
        <taxon>Pentapetalae</taxon>
        <taxon>asterids</taxon>
        <taxon>campanulids</taxon>
        <taxon>Asterales</taxon>
        <taxon>Asteraceae</taxon>
        <taxon>Asteroideae</taxon>
        <taxon>Anthemideae</taxon>
        <taxon>Anthemidinae</taxon>
        <taxon>Tanacetum</taxon>
    </lineage>
</organism>
<dbReference type="AlphaFoldDB" id="A0A699QTM6"/>
<comment type="caution">
    <text evidence="1">The sequence shown here is derived from an EMBL/GenBank/DDBJ whole genome shotgun (WGS) entry which is preliminary data.</text>
</comment>
<protein>
    <submittedName>
        <fullName evidence="1">Uncharacterized protein</fullName>
    </submittedName>
</protein>
<accession>A0A699QTM6</accession>
<evidence type="ECO:0000313" key="1">
    <source>
        <dbReference type="EMBL" id="GFC78529.1"/>
    </source>
</evidence>
<reference evidence="1" key="1">
    <citation type="journal article" date="2019" name="Sci. Rep.">
        <title>Draft genome of Tanacetum cinerariifolium, the natural source of mosquito coil.</title>
        <authorList>
            <person name="Yamashiro T."/>
            <person name="Shiraishi A."/>
            <person name="Satake H."/>
            <person name="Nakayama K."/>
        </authorList>
    </citation>
    <scope>NUCLEOTIDE SEQUENCE</scope>
</reference>
<sequence>TIPQNSNFQTEDLDSYDSNCDDISSAKAALMEVEEMPYSEQTHIDDYPDNEINSYINIILYS</sequence>
<gene>
    <name evidence="1" type="ORF">Tci_850499</name>
</gene>
<name>A0A699QTM6_TANCI</name>
<proteinExistence type="predicted"/>
<dbReference type="EMBL" id="BKCJ011066106">
    <property type="protein sequence ID" value="GFC78529.1"/>
    <property type="molecule type" value="Genomic_DNA"/>
</dbReference>
<feature type="non-terminal residue" evidence="1">
    <location>
        <position position="1"/>
    </location>
</feature>